<gene>
    <name evidence="2" type="ORF">BD626DRAFT_568230</name>
</gene>
<organism evidence="2 3">
    <name type="scientific">Schizophyllum amplum</name>
    <dbReference type="NCBI Taxonomy" id="97359"/>
    <lineage>
        <taxon>Eukaryota</taxon>
        <taxon>Fungi</taxon>
        <taxon>Dikarya</taxon>
        <taxon>Basidiomycota</taxon>
        <taxon>Agaricomycotina</taxon>
        <taxon>Agaricomycetes</taxon>
        <taxon>Agaricomycetidae</taxon>
        <taxon>Agaricales</taxon>
        <taxon>Schizophyllaceae</taxon>
        <taxon>Schizophyllum</taxon>
    </lineage>
</organism>
<dbReference type="EMBL" id="VDMD01000007">
    <property type="protein sequence ID" value="TRM64486.1"/>
    <property type="molecule type" value="Genomic_DNA"/>
</dbReference>
<protein>
    <submittedName>
        <fullName evidence="2">Uncharacterized protein</fullName>
    </submittedName>
</protein>
<reference evidence="2 3" key="1">
    <citation type="journal article" date="2019" name="New Phytol.">
        <title>Comparative genomics reveals unique wood-decay strategies and fruiting body development in the Schizophyllaceae.</title>
        <authorList>
            <person name="Almasi E."/>
            <person name="Sahu N."/>
            <person name="Krizsan K."/>
            <person name="Balint B."/>
            <person name="Kovacs G.M."/>
            <person name="Kiss B."/>
            <person name="Cseklye J."/>
            <person name="Drula E."/>
            <person name="Henrissat B."/>
            <person name="Nagy I."/>
            <person name="Chovatia M."/>
            <person name="Adam C."/>
            <person name="LaButti K."/>
            <person name="Lipzen A."/>
            <person name="Riley R."/>
            <person name="Grigoriev I.V."/>
            <person name="Nagy L.G."/>
        </authorList>
    </citation>
    <scope>NUCLEOTIDE SEQUENCE [LARGE SCALE GENOMIC DNA]</scope>
    <source>
        <strain evidence="2 3">NL-1724</strain>
    </source>
</reference>
<name>A0A550CID6_9AGAR</name>
<dbReference type="AlphaFoldDB" id="A0A550CID6"/>
<evidence type="ECO:0000313" key="3">
    <source>
        <dbReference type="Proteomes" id="UP000320762"/>
    </source>
</evidence>
<accession>A0A550CID6</accession>
<sequence length="298" mass="33321">MSSGIPVQKFSGNPYIIEIVDPLEHITRGLSGMDFDATSYVDHAHDVTPSPFTNPEALIDEPGYGSDYDDSPKVYTANEETSTHFIYNPHFFPDMYNIPAPEPYLLPTPPVYQSNEYPEAYPQHINPYRIERSTGPDRYVPRRRAHGPYKSPSLHQVDLYNDEEVFDWVAGGTSKQAYPAPHEAYPADLDSHIPTYTYSSSDVSSRGSSPESDASSYRVPPPPPQSMRRSPRRSSRKKRSSGASVPARDIDIVTAGMNSLGLAGGMDDDIDSLARRMRAMELKTQKAKKRQAHRDARV</sequence>
<dbReference type="Proteomes" id="UP000320762">
    <property type="component" value="Unassembled WGS sequence"/>
</dbReference>
<evidence type="ECO:0000256" key="1">
    <source>
        <dbReference type="SAM" id="MobiDB-lite"/>
    </source>
</evidence>
<keyword evidence="3" id="KW-1185">Reference proteome</keyword>
<proteinExistence type="predicted"/>
<feature type="region of interest" description="Disordered" evidence="1">
    <location>
        <begin position="179"/>
        <end position="250"/>
    </location>
</feature>
<feature type="compositionally biased region" description="Low complexity" evidence="1">
    <location>
        <begin position="199"/>
        <end position="218"/>
    </location>
</feature>
<feature type="region of interest" description="Disordered" evidence="1">
    <location>
        <begin position="132"/>
        <end position="154"/>
    </location>
</feature>
<evidence type="ECO:0000313" key="2">
    <source>
        <dbReference type="EMBL" id="TRM64486.1"/>
    </source>
</evidence>
<comment type="caution">
    <text evidence="2">The sequence shown here is derived from an EMBL/GenBank/DDBJ whole genome shotgun (WGS) entry which is preliminary data.</text>
</comment>
<feature type="compositionally biased region" description="Basic residues" evidence="1">
    <location>
        <begin position="229"/>
        <end position="240"/>
    </location>
</feature>